<evidence type="ECO:0000256" key="1">
    <source>
        <dbReference type="ARBA" id="ARBA00004251"/>
    </source>
</evidence>
<name>A0A9F5IKE7_PYTBI</name>
<dbReference type="GO" id="GO:0030368">
    <property type="term" value="F:interleukin-17 receptor activity"/>
    <property type="evidence" value="ECO:0007669"/>
    <property type="project" value="InterPro"/>
</dbReference>
<protein>
    <submittedName>
        <fullName evidence="6">Interleukin-17 receptor E-like</fullName>
    </submittedName>
</protein>
<dbReference type="CTD" id="400935"/>
<dbReference type="InterPro" id="IPR038683">
    <property type="entry name" value="IL17RA/B_FnIII-like_1_sf"/>
</dbReference>
<dbReference type="Proteomes" id="UP000695026">
    <property type="component" value="Unplaced"/>
</dbReference>
<keyword evidence="2" id="KW-1003">Cell membrane</keyword>
<dbReference type="KEGG" id="pbi:103055827"/>
<dbReference type="GeneID" id="103055827"/>
<dbReference type="AlphaFoldDB" id="A0A9F5IKE7"/>
<evidence type="ECO:0000313" key="5">
    <source>
        <dbReference type="Proteomes" id="UP000695026"/>
    </source>
</evidence>
<dbReference type="InterPro" id="IPR027841">
    <property type="entry name" value="IL-17_rcpt_C/E_N"/>
</dbReference>
<dbReference type="PANTHER" id="PTHR15583:SF10">
    <property type="entry name" value="INTERLEUKIN-17 RECEPTOR E-LIKE-RELATED"/>
    <property type="match status" value="1"/>
</dbReference>
<dbReference type="OMA" id="CSQGLQC"/>
<accession>A0A9F5IKE7</accession>
<proteinExistence type="predicted"/>
<sequence>MSSFCRPAPASISPANLKNMKLETTMQCEDHRQCSLHLSVKGNLQLDENIYGVQICYLLLVTQKSKCVNVKISRSVHAQPEGNKVKVQFNCFEVSVGQHLYVTMTTLPNYCGVKQTQEYYVEDCRNNDVGENIPDCFVSKMVYNVDRTRKTISVNISDVQNTDYYVRLCHQRFVCEDMGPTTLIQGKDLVKSVTLQYTQLLPCLCIEAWPAILDARRMQLCPFKNDTKTLWDNIVYQPATQTLAWEAACPVHVTVSLCQLMKTNDQCVNLENTVNIASEK</sequence>
<dbReference type="GO" id="GO:0005886">
    <property type="term" value="C:plasma membrane"/>
    <property type="evidence" value="ECO:0007669"/>
    <property type="project" value="UniProtKB-SubCell"/>
</dbReference>
<dbReference type="OrthoDB" id="9877324at2759"/>
<comment type="subcellular location">
    <subcellularLocation>
        <location evidence="1">Cell membrane</location>
        <topology evidence="1">Single-pass type I membrane protein</topology>
    </subcellularLocation>
</comment>
<keyword evidence="5" id="KW-1185">Reference proteome</keyword>
<evidence type="ECO:0000313" key="6">
    <source>
        <dbReference type="RefSeq" id="XP_025022037.1"/>
    </source>
</evidence>
<dbReference type="RefSeq" id="XP_025022037.1">
    <property type="nucleotide sequence ID" value="XM_025166269.1"/>
</dbReference>
<evidence type="ECO:0000256" key="2">
    <source>
        <dbReference type="ARBA" id="ARBA00022475"/>
    </source>
</evidence>
<evidence type="ECO:0000256" key="3">
    <source>
        <dbReference type="ARBA" id="ARBA00022729"/>
    </source>
</evidence>
<organism evidence="5 6">
    <name type="scientific">Python bivittatus</name>
    <name type="common">Burmese python</name>
    <name type="synonym">Python molurus bivittatus</name>
    <dbReference type="NCBI Taxonomy" id="176946"/>
    <lineage>
        <taxon>Eukaryota</taxon>
        <taxon>Metazoa</taxon>
        <taxon>Chordata</taxon>
        <taxon>Craniata</taxon>
        <taxon>Vertebrata</taxon>
        <taxon>Euteleostomi</taxon>
        <taxon>Lepidosauria</taxon>
        <taxon>Squamata</taxon>
        <taxon>Bifurcata</taxon>
        <taxon>Unidentata</taxon>
        <taxon>Episquamata</taxon>
        <taxon>Toxicofera</taxon>
        <taxon>Serpentes</taxon>
        <taxon>Henophidia</taxon>
        <taxon>Pythonidae</taxon>
        <taxon>Python</taxon>
    </lineage>
</organism>
<feature type="non-terminal residue" evidence="6">
    <location>
        <position position="280"/>
    </location>
</feature>
<feature type="domain" description="Interleukin-17 receptor C/E N-terminal" evidence="4">
    <location>
        <begin position="63"/>
        <end position="274"/>
    </location>
</feature>
<reference evidence="6" key="1">
    <citation type="submission" date="2025-08" db="UniProtKB">
        <authorList>
            <consortium name="RefSeq"/>
        </authorList>
    </citation>
    <scope>IDENTIFICATION</scope>
    <source>
        <tissue evidence="6">Liver</tissue>
    </source>
</reference>
<dbReference type="PANTHER" id="PTHR15583">
    <property type="entry name" value="INTERLEUKIN-17 RECEPTOR"/>
    <property type="match status" value="1"/>
</dbReference>
<evidence type="ECO:0000259" key="4">
    <source>
        <dbReference type="Pfam" id="PF15037"/>
    </source>
</evidence>
<dbReference type="Gene3D" id="2.60.40.2160">
    <property type="entry name" value="Interleukin-17 receptor A/B, fibronectin-III-like domain 1"/>
    <property type="match status" value="1"/>
</dbReference>
<dbReference type="Pfam" id="PF15037">
    <property type="entry name" value="IL17_R_N"/>
    <property type="match status" value="1"/>
</dbReference>
<keyword evidence="3" id="KW-0732">Signal</keyword>
<keyword evidence="2" id="KW-0472">Membrane</keyword>
<dbReference type="InterPro" id="IPR039465">
    <property type="entry name" value="IL-17_rcpt-like"/>
</dbReference>
<gene>
    <name evidence="6" type="primary">IL17REL</name>
</gene>